<comment type="caution">
    <text evidence="2">The sequence shown here is derived from an EMBL/GenBank/DDBJ whole genome shotgun (WGS) entry which is preliminary data.</text>
</comment>
<evidence type="ECO:0000256" key="1">
    <source>
        <dbReference type="SAM" id="MobiDB-lite"/>
    </source>
</evidence>
<gene>
    <name evidence="2" type="ORF">GRG92_002367</name>
</gene>
<dbReference type="EMBL" id="AANPCH010000010">
    <property type="protein sequence ID" value="EDP8662694.1"/>
    <property type="molecule type" value="Genomic_DNA"/>
</dbReference>
<protein>
    <submittedName>
        <fullName evidence="2">Uncharacterized protein</fullName>
    </submittedName>
</protein>
<evidence type="ECO:0000313" key="2">
    <source>
        <dbReference type="EMBL" id="EDP8662694.1"/>
    </source>
</evidence>
<accession>A0A698W6U5</accession>
<name>A0A698W6U5_SALBN</name>
<proteinExistence type="predicted"/>
<feature type="region of interest" description="Disordered" evidence="1">
    <location>
        <begin position="1"/>
        <end position="41"/>
    </location>
</feature>
<organism evidence="2">
    <name type="scientific">Salmonella bongori</name>
    <dbReference type="NCBI Taxonomy" id="54736"/>
    <lineage>
        <taxon>Bacteria</taxon>
        <taxon>Pseudomonadati</taxon>
        <taxon>Pseudomonadota</taxon>
        <taxon>Gammaproteobacteria</taxon>
        <taxon>Enterobacterales</taxon>
        <taxon>Enterobacteriaceae</taxon>
        <taxon>Salmonella</taxon>
    </lineage>
</organism>
<feature type="compositionally biased region" description="Polar residues" evidence="1">
    <location>
        <begin position="1"/>
        <end position="11"/>
    </location>
</feature>
<dbReference type="AlphaFoldDB" id="A0A698W6U5"/>
<feature type="compositionally biased region" description="Polar residues" evidence="1">
    <location>
        <begin position="27"/>
        <end position="37"/>
    </location>
</feature>
<reference evidence="2" key="1">
    <citation type="submission" date="2019-12" db="EMBL/GenBank/DDBJ databases">
        <authorList>
            <person name="Ashton P.M."/>
            <person name="Dallman T."/>
            <person name="Nair S."/>
            <person name="De Pinna E."/>
            <person name="Peters T."/>
            <person name="Grant K."/>
        </authorList>
    </citation>
    <scope>NUCLEOTIDE SEQUENCE</scope>
    <source>
        <strain evidence="2">854886</strain>
    </source>
</reference>
<sequence length="77" mass="7925">MTGITNLSGTDLNAACSGPVGGRPSDGPTNSRSQQRGSLEDEVYLCGNGQAPVKGAFLRDGDSVGRMYVLGPITFCC</sequence>